<accession>A0ABT5FFF5</accession>
<evidence type="ECO:0000313" key="2">
    <source>
        <dbReference type="EMBL" id="MDC2890279.1"/>
    </source>
</evidence>
<reference evidence="2 3" key="1">
    <citation type="submission" date="2023-01" db="EMBL/GenBank/DDBJ databases">
        <title>Psychrosphaera sp. nov., isolated from marine algae.</title>
        <authorList>
            <person name="Bayburt H."/>
            <person name="Choi B.J."/>
            <person name="Kim J.M."/>
            <person name="Choi D.G."/>
            <person name="Jeon C.O."/>
        </authorList>
    </citation>
    <scope>NUCLEOTIDE SEQUENCE [LARGE SCALE GENOMIC DNA]</scope>
    <source>
        <strain evidence="2 3">G1-22</strain>
    </source>
</reference>
<name>A0ABT5FFF5_9GAMM</name>
<dbReference type="RefSeq" id="WP_272181513.1">
    <property type="nucleotide sequence ID" value="NZ_JAQOMS010000002.1"/>
</dbReference>
<protein>
    <submittedName>
        <fullName evidence="2">Uncharacterized protein</fullName>
    </submittedName>
</protein>
<gene>
    <name evidence="2" type="ORF">PN838_17850</name>
</gene>
<keyword evidence="1" id="KW-0732">Signal</keyword>
<dbReference type="Proteomes" id="UP001528411">
    <property type="component" value="Unassembled WGS sequence"/>
</dbReference>
<comment type="caution">
    <text evidence="2">The sequence shown here is derived from an EMBL/GenBank/DDBJ whole genome shotgun (WGS) entry which is preliminary data.</text>
</comment>
<proteinExistence type="predicted"/>
<evidence type="ECO:0000256" key="1">
    <source>
        <dbReference type="SAM" id="SignalP"/>
    </source>
</evidence>
<evidence type="ECO:0000313" key="3">
    <source>
        <dbReference type="Proteomes" id="UP001528411"/>
    </source>
</evidence>
<dbReference type="EMBL" id="JAQOMS010000002">
    <property type="protein sequence ID" value="MDC2890279.1"/>
    <property type="molecule type" value="Genomic_DNA"/>
</dbReference>
<feature type="chain" id="PRO_5046389964" evidence="1">
    <location>
        <begin position="23"/>
        <end position="498"/>
    </location>
</feature>
<sequence>MNKRFITTFAAILIGFSSLLSANNTLILDTLYEQGIKFISSDTLSGRSASAFSVYKMMAKTDSEHPKTHSFALLLDTATKQQVMALVQQGQSLDADRLKLEYLSLQYEVGVEPSSWAALKQSFTQAPATTSQVAKTPVPKISPADLKATNQLSSSQVRTLISNTKVYLRQKQFFAPEHKNAFNNIRRLLKDNPKNTKAIAQYFNLLEDVQEEVDDLLDDGEIFKAISLTEQGLSELPDHALLLNLNERAIGLQNIDSHISALHDPNEYIPELSTSTRNALLSNAKTYLKRKQFFAPESSNAYSKYKRVLTSEPDNSKAKTGMFKLVKELDEEIKELVSDGKIELARNLLHQALGAIPEMASWSSTLVKLDELSALKQKRLDYAQATYSPTMSSRNRKALLTNARSYIRSGNFFSVGDSTKNANDALFKVLAAEPDNEKVAGYFDDLIKKVNETAVELAEDGELNRAASLINQALTFHAGHPALATSSGSLNSLIAVIQ</sequence>
<dbReference type="InterPro" id="IPR011990">
    <property type="entry name" value="TPR-like_helical_dom_sf"/>
</dbReference>
<keyword evidence="3" id="KW-1185">Reference proteome</keyword>
<dbReference type="Gene3D" id="1.25.40.10">
    <property type="entry name" value="Tetratricopeptide repeat domain"/>
    <property type="match status" value="1"/>
</dbReference>
<organism evidence="2 3">
    <name type="scientific">Psychrosphaera algicola</name>
    <dbReference type="NCBI Taxonomy" id="3023714"/>
    <lineage>
        <taxon>Bacteria</taxon>
        <taxon>Pseudomonadati</taxon>
        <taxon>Pseudomonadota</taxon>
        <taxon>Gammaproteobacteria</taxon>
        <taxon>Alteromonadales</taxon>
        <taxon>Pseudoalteromonadaceae</taxon>
        <taxon>Psychrosphaera</taxon>
    </lineage>
</organism>
<feature type="signal peptide" evidence="1">
    <location>
        <begin position="1"/>
        <end position="22"/>
    </location>
</feature>